<dbReference type="KEGG" id="cbae:COR50_05945"/>
<evidence type="ECO:0000313" key="2">
    <source>
        <dbReference type="Proteomes" id="UP000220133"/>
    </source>
</evidence>
<protein>
    <submittedName>
        <fullName evidence="1">Uncharacterized protein</fullName>
    </submittedName>
</protein>
<proteinExistence type="predicted"/>
<accession>A0A291QS90</accession>
<keyword evidence="2" id="KW-1185">Reference proteome</keyword>
<evidence type="ECO:0000313" key="1">
    <source>
        <dbReference type="EMBL" id="ATL46752.1"/>
    </source>
</evidence>
<organism evidence="1 2">
    <name type="scientific">Chitinophaga caeni</name>
    <dbReference type="NCBI Taxonomy" id="2029983"/>
    <lineage>
        <taxon>Bacteria</taxon>
        <taxon>Pseudomonadati</taxon>
        <taxon>Bacteroidota</taxon>
        <taxon>Chitinophagia</taxon>
        <taxon>Chitinophagales</taxon>
        <taxon>Chitinophagaceae</taxon>
        <taxon>Chitinophaga</taxon>
    </lineage>
</organism>
<gene>
    <name evidence="1" type="ORF">COR50_05945</name>
</gene>
<name>A0A291QS90_9BACT</name>
<reference evidence="1 2" key="1">
    <citation type="submission" date="2017-10" db="EMBL/GenBank/DDBJ databases">
        <title>Paenichitinophaga pekingensis gen. nov., sp. nov., isolated from activated sludge.</title>
        <authorList>
            <person name="Jin D."/>
            <person name="Kong X."/>
            <person name="Deng Y."/>
            <person name="Bai Z."/>
        </authorList>
    </citation>
    <scope>NUCLEOTIDE SEQUENCE [LARGE SCALE GENOMIC DNA]</scope>
    <source>
        <strain evidence="1 2">13</strain>
    </source>
</reference>
<sequence>MENLQLQQFGCQELAINDLQDINGGFLNLANNNGVLTLSLDLNAIGDLLGGVGLGGGNNGGGGVDIGSGLPVVGNLLSTLSGTLNNLLGGLSL</sequence>
<dbReference type="Proteomes" id="UP000220133">
    <property type="component" value="Chromosome"/>
</dbReference>
<dbReference type="AlphaFoldDB" id="A0A291QS90"/>
<dbReference type="EMBL" id="CP023777">
    <property type="protein sequence ID" value="ATL46752.1"/>
    <property type="molecule type" value="Genomic_DNA"/>
</dbReference>
<dbReference type="RefSeq" id="WP_098193139.1">
    <property type="nucleotide sequence ID" value="NZ_CP023777.1"/>
</dbReference>